<reference evidence="2 3" key="1">
    <citation type="submission" date="2020-04" db="EMBL/GenBank/DDBJ databases">
        <title>Perkinsus chesapeaki whole genome sequence.</title>
        <authorList>
            <person name="Bogema D.R."/>
        </authorList>
    </citation>
    <scope>NUCLEOTIDE SEQUENCE [LARGE SCALE GENOMIC DNA]</scope>
    <source>
        <strain evidence="2">ATCC PRA-425</strain>
    </source>
</reference>
<sequence length="493" mass="54009">MTNHPAPPSSASSRSSAAHPGLSAIDPLVLLGAQLLSSVSVKSVPPRSAEVTPPSKPELAPYMVTTAPISPPANISDQPIPIGNVRGGEGVKICHSASLIPLSSLPPHSARCLRCHGPWELRQQKTGFMKRFMLPVLRCSFDKTRNHDLWLYEGQWVSRWQKRRKLGTKERKVVEEAIANGEIPPPIARPSRPISTAATPPIANDNAEEGMGKLLTVRPKQKFANRLCLLLAEKTSRCTGCEMWLSGVKVEPDANGYVLHRGKTWCHLVDKTRKIGDTLRKYRCSETGERLTVARNPCGTCLWAGMSSAPEKYSTVPLREIRPVPPIEGPKEDASEASDKEATGEGVIDRHYAPFAMFEEKRAPRDDQRTKRSASCEAPRGNGVKIRRADEEGFSLDADNDDHATTAQSFKWLPSLDRESRSPSEGSRRYDSLLPQGLASLGDESPGSCIFRIDTPGGCSTPSFATDMSPLTQSATTKDPVRALEDLMLHEDR</sequence>
<dbReference type="OrthoDB" id="421547at2759"/>
<evidence type="ECO:0000313" key="3">
    <source>
        <dbReference type="Proteomes" id="UP000591131"/>
    </source>
</evidence>
<dbReference type="EMBL" id="JAAPAO010000207">
    <property type="protein sequence ID" value="KAF4667614.1"/>
    <property type="molecule type" value="Genomic_DNA"/>
</dbReference>
<protein>
    <submittedName>
        <fullName evidence="2">Uncharacterized protein</fullName>
    </submittedName>
</protein>
<dbReference type="Proteomes" id="UP000591131">
    <property type="component" value="Unassembled WGS sequence"/>
</dbReference>
<comment type="caution">
    <text evidence="2">The sequence shown here is derived from an EMBL/GenBank/DDBJ whole genome shotgun (WGS) entry which is preliminary data.</text>
</comment>
<dbReference type="AlphaFoldDB" id="A0A7J6M7W3"/>
<keyword evidence="3" id="KW-1185">Reference proteome</keyword>
<feature type="region of interest" description="Disordered" evidence="1">
    <location>
        <begin position="314"/>
        <end position="388"/>
    </location>
</feature>
<proteinExistence type="predicted"/>
<evidence type="ECO:0000256" key="1">
    <source>
        <dbReference type="SAM" id="MobiDB-lite"/>
    </source>
</evidence>
<accession>A0A7J6M7W3</accession>
<gene>
    <name evidence="2" type="ORF">FOL47_003453</name>
</gene>
<feature type="compositionally biased region" description="Basic and acidic residues" evidence="1">
    <location>
        <begin position="416"/>
        <end position="431"/>
    </location>
</feature>
<organism evidence="2 3">
    <name type="scientific">Perkinsus chesapeaki</name>
    <name type="common">Clam parasite</name>
    <name type="synonym">Perkinsus andrewsi</name>
    <dbReference type="NCBI Taxonomy" id="330153"/>
    <lineage>
        <taxon>Eukaryota</taxon>
        <taxon>Sar</taxon>
        <taxon>Alveolata</taxon>
        <taxon>Perkinsozoa</taxon>
        <taxon>Perkinsea</taxon>
        <taxon>Perkinsida</taxon>
        <taxon>Perkinsidae</taxon>
        <taxon>Perkinsus</taxon>
    </lineage>
</organism>
<feature type="compositionally biased region" description="Basic and acidic residues" evidence="1">
    <location>
        <begin position="329"/>
        <end position="370"/>
    </location>
</feature>
<name>A0A7J6M7W3_PERCH</name>
<feature type="region of interest" description="Disordered" evidence="1">
    <location>
        <begin position="409"/>
        <end position="431"/>
    </location>
</feature>
<evidence type="ECO:0000313" key="2">
    <source>
        <dbReference type="EMBL" id="KAF4667614.1"/>
    </source>
</evidence>